<keyword evidence="1" id="KW-0472">Membrane</keyword>
<dbReference type="EMBL" id="JBHUDO010000003">
    <property type="protein sequence ID" value="MFD1647394.1"/>
    <property type="molecule type" value="Genomic_DNA"/>
</dbReference>
<accession>A0ABD6DM36</accession>
<dbReference type="RefSeq" id="WP_256400549.1">
    <property type="nucleotide sequence ID" value="NZ_JANHJR010000003.1"/>
</dbReference>
<gene>
    <name evidence="2" type="ORF">ACFSBL_17030</name>
</gene>
<evidence type="ECO:0000313" key="2">
    <source>
        <dbReference type="EMBL" id="MFD1647394.1"/>
    </source>
</evidence>
<evidence type="ECO:0000313" key="3">
    <source>
        <dbReference type="Proteomes" id="UP001597034"/>
    </source>
</evidence>
<name>A0ABD6DM36_9EURY</name>
<keyword evidence="1" id="KW-0812">Transmembrane</keyword>
<reference evidence="2 3" key="1">
    <citation type="journal article" date="2019" name="Int. J. Syst. Evol. Microbiol.">
        <title>The Global Catalogue of Microorganisms (GCM) 10K type strain sequencing project: providing services to taxonomists for standard genome sequencing and annotation.</title>
        <authorList>
            <consortium name="The Broad Institute Genomics Platform"/>
            <consortium name="The Broad Institute Genome Sequencing Center for Infectious Disease"/>
            <person name="Wu L."/>
            <person name="Ma J."/>
        </authorList>
    </citation>
    <scope>NUCLEOTIDE SEQUENCE [LARGE SCALE GENOMIC DNA]</scope>
    <source>
        <strain evidence="2 3">CGMCC 1.10390</strain>
    </source>
</reference>
<dbReference type="AlphaFoldDB" id="A0ABD6DM36"/>
<sequence length="58" mass="6327">MQHRVLSHRTTLAVRFVGLVVLVSYGFAVGAGLPFALLAAASVYLEARRPDSVPARYR</sequence>
<keyword evidence="1" id="KW-1133">Transmembrane helix</keyword>
<dbReference type="Proteomes" id="UP001597034">
    <property type="component" value="Unassembled WGS sequence"/>
</dbReference>
<comment type="caution">
    <text evidence="2">The sequence shown here is derived from an EMBL/GenBank/DDBJ whole genome shotgun (WGS) entry which is preliminary data.</text>
</comment>
<protein>
    <submittedName>
        <fullName evidence="2">Uncharacterized protein</fullName>
    </submittedName>
</protein>
<proteinExistence type="predicted"/>
<organism evidence="2 3">
    <name type="scientific">Haloarchaeobius litoreus</name>
    <dbReference type="NCBI Taxonomy" id="755306"/>
    <lineage>
        <taxon>Archaea</taxon>
        <taxon>Methanobacteriati</taxon>
        <taxon>Methanobacteriota</taxon>
        <taxon>Stenosarchaea group</taxon>
        <taxon>Halobacteria</taxon>
        <taxon>Halobacteriales</taxon>
        <taxon>Halorubellaceae</taxon>
        <taxon>Haloarchaeobius</taxon>
    </lineage>
</organism>
<keyword evidence="3" id="KW-1185">Reference proteome</keyword>
<evidence type="ECO:0000256" key="1">
    <source>
        <dbReference type="SAM" id="Phobius"/>
    </source>
</evidence>
<feature type="transmembrane region" description="Helical" evidence="1">
    <location>
        <begin position="12"/>
        <end position="45"/>
    </location>
</feature>